<evidence type="ECO:0000256" key="4">
    <source>
        <dbReference type="ARBA" id="ARBA00012694"/>
    </source>
</evidence>
<feature type="compositionally biased region" description="Basic and acidic residues" evidence="12">
    <location>
        <begin position="87"/>
        <end position="97"/>
    </location>
</feature>
<evidence type="ECO:0000259" key="13">
    <source>
        <dbReference type="Pfam" id="PF00793"/>
    </source>
</evidence>
<dbReference type="GO" id="GO:0003849">
    <property type="term" value="F:3-deoxy-7-phosphoheptulonate synthase activity"/>
    <property type="evidence" value="ECO:0007669"/>
    <property type="project" value="UniProtKB-EC"/>
</dbReference>
<dbReference type="NCBIfam" id="NF009395">
    <property type="entry name" value="PRK12755.1"/>
    <property type="match status" value="1"/>
</dbReference>
<evidence type="ECO:0000256" key="3">
    <source>
        <dbReference type="ARBA" id="ARBA00007985"/>
    </source>
</evidence>
<dbReference type="GO" id="GO:0009073">
    <property type="term" value="P:aromatic amino acid family biosynthetic process"/>
    <property type="evidence" value="ECO:0007669"/>
    <property type="project" value="UniProtKB-KW"/>
</dbReference>
<dbReference type="SUPFAM" id="SSF51569">
    <property type="entry name" value="Aldolase"/>
    <property type="match status" value="1"/>
</dbReference>
<proteinExistence type="inferred from homology"/>
<dbReference type="EMBL" id="PKSL01000055">
    <property type="protein sequence ID" value="POW09465.1"/>
    <property type="molecule type" value="Genomic_DNA"/>
</dbReference>
<comment type="pathway">
    <text evidence="2">Metabolic intermediate biosynthesis; chorismate biosynthesis; chorismate from D-erythrose 4-phosphate and phosphoenolpyruvate: step 1/7.</text>
</comment>
<keyword evidence="15" id="KW-1185">Reference proteome</keyword>
<protein>
    <recommendedName>
        <fullName evidence="4">3-deoxy-7-phosphoheptulonate synthase</fullName>
        <ecNumber evidence="4">2.5.1.54</ecNumber>
    </recommendedName>
    <alternativeName>
        <fullName evidence="10">3-deoxy-D-arabino-heptulosonate 7-phosphate synthase</fullName>
    </alternativeName>
    <alternativeName>
        <fullName evidence="9">DAHP synthase</fullName>
    </alternativeName>
    <alternativeName>
        <fullName evidence="8">Phospho-2-keto-3-deoxyheptonate aldolase</fullName>
    </alternativeName>
</protein>
<feature type="domain" description="DAHP synthetase I/KDSA" evidence="13">
    <location>
        <begin position="148"/>
        <end position="446"/>
    </location>
</feature>
<name>A0A2S4VIZ6_9BASI</name>
<evidence type="ECO:0000256" key="1">
    <source>
        <dbReference type="ARBA" id="ARBA00003726"/>
    </source>
</evidence>
<sequence>SLKSAPPLGIPGTKQVFFINMSSTLSIPSILLTGPECSSTLIQEKVESKDNLVISSTGVIKPQFSVTDNDDEQAEKDEETYDGSESSSKDDSSKEDSWSSSTSLSADDTCPVVESYDELVTPAEVKAEIKISKFAEKLIQHSRRAIAEVISGKDDRLVVVVGPCSIHNVEAALHYAQELKAVESQFPNLILVMRTYFEKPRTTVGWKGLINDPELDGSFQIESGIRIARKLLAEITHLGIPVATELLDTISPQYLSDFISWGAIGARTTESQLHRELTSATPHPVGFKNGTDGGVKVAIDAMQSARASHSFMGVGPHGRASIVRSRGNKHVHAILRGGSSGTNFDAVSVAETRSSLIKMQPTFHPSLMIDCSHGNSSKDYRNQPKVIASICEQLSHGSDAGAISGVMIESNINEGRQDIPKEGPMGLKYGVSITDACVGFEETVLMLRDLEDAVLQRRTVLGSRRSNLDC</sequence>
<dbReference type="VEuPathDB" id="FungiDB:PSTT_06834"/>
<evidence type="ECO:0000256" key="5">
    <source>
        <dbReference type="ARBA" id="ARBA00022605"/>
    </source>
</evidence>
<dbReference type="Gene3D" id="3.20.20.70">
    <property type="entry name" value="Aldolase class I"/>
    <property type="match status" value="1"/>
</dbReference>
<evidence type="ECO:0000256" key="2">
    <source>
        <dbReference type="ARBA" id="ARBA00004688"/>
    </source>
</evidence>
<evidence type="ECO:0000256" key="9">
    <source>
        <dbReference type="ARBA" id="ARBA00031349"/>
    </source>
</evidence>
<evidence type="ECO:0000256" key="11">
    <source>
        <dbReference type="ARBA" id="ARBA00047508"/>
    </source>
</evidence>
<dbReference type="PANTHER" id="PTHR21225:SF12">
    <property type="entry name" value="PHOSPHO-2-DEHYDRO-3-DEOXYHEPTONATE ALDOLASE, TYROSINE-INHIBITED"/>
    <property type="match status" value="1"/>
</dbReference>
<evidence type="ECO:0000256" key="7">
    <source>
        <dbReference type="ARBA" id="ARBA00023141"/>
    </source>
</evidence>
<dbReference type="InterPro" id="IPR013785">
    <property type="entry name" value="Aldolase_TIM"/>
</dbReference>
<dbReference type="PANTHER" id="PTHR21225">
    <property type="entry name" value="PHOSPHO-2-DEHYDRO-3-DEOXYHEPTONATE ALDOLASE DAHP SYNTHETASE"/>
    <property type="match status" value="1"/>
</dbReference>
<feature type="compositionally biased region" description="Low complexity" evidence="12">
    <location>
        <begin position="98"/>
        <end position="108"/>
    </location>
</feature>
<evidence type="ECO:0000256" key="12">
    <source>
        <dbReference type="SAM" id="MobiDB-lite"/>
    </source>
</evidence>
<comment type="catalytic activity">
    <reaction evidence="11">
        <text>D-erythrose 4-phosphate + phosphoenolpyruvate + H2O = 7-phospho-2-dehydro-3-deoxy-D-arabino-heptonate + phosphate</text>
        <dbReference type="Rhea" id="RHEA:14717"/>
        <dbReference type="ChEBI" id="CHEBI:15377"/>
        <dbReference type="ChEBI" id="CHEBI:16897"/>
        <dbReference type="ChEBI" id="CHEBI:43474"/>
        <dbReference type="ChEBI" id="CHEBI:58394"/>
        <dbReference type="ChEBI" id="CHEBI:58702"/>
        <dbReference type="EC" id="2.5.1.54"/>
    </reaction>
</comment>
<dbReference type="AlphaFoldDB" id="A0A2S4VIZ6"/>
<evidence type="ECO:0000313" key="14">
    <source>
        <dbReference type="EMBL" id="POW09465.1"/>
    </source>
</evidence>
<comment type="similarity">
    <text evidence="3">Belongs to the class-I DAHP synthase family.</text>
</comment>
<evidence type="ECO:0000256" key="6">
    <source>
        <dbReference type="ARBA" id="ARBA00022679"/>
    </source>
</evidence>
<gene>
    <name evidence="14" type="ORF">PSTT_06834</name>
</gene>
<dbReference type="GO" id="GO:0005737">
    <property type="term" value="C:cytoplasm"/>
    <property type="evidence" value="ECO:0007669"/>
    <property type="project" value="TreeGrafter"/>
</dbReference>
<accession>A0A2S4VIZ6</accession>
<dbReference type="Proteomes" id="UP000239156">
    <property type="component" value="Unassembled WGS sequence"/>
</dbReference>
<evidence type="ECO:0000256" key="10">
    <source>
        <dbReference type="ARBA" id="ARBA00032193"/>
    </source>
</evidence>
<keyword evidence="7" id="KW-0057">Aromatic amino acid biosynthesis</keyword>
<dbReference type="InterPro" id="IPR006219">
    <property type="entry name" value="DAHP_synth_1"/>
</dbReference>
<dbReference type="GO" id="GO:0008652">
    <property type="term" value="P:amino acid biosynthetic process"/>
    <property type="evidence" value="ECO:0007669"/>
    <property type="project" value="UniProtKB-KW"/>
</dbReference>
<comment type="caution">
    <text evidence="14">The sequence shown here is derived from an EMBL/GenBank/DDBJ whole genome shotgun (WGS) entry which is preliminary data.</text>
</comment>
<keyword evidence="6" id="KW-0808">Transferase</keyword>
<evidence type="ECO:0000256" key="8">
    <source>
        <dbReference type="ARBA" id="ARBA00031111"/>
    </source>
</evidence>
<dbReference type="Pfam" id="PF00793">
    <property type="entry name" value="DAHP_synth_1"/>
    <property type="match status" value="1"/>
</dbReference>
<dbReference type="InterPro" id="IPR006218">
    <property type="entry name" value="DAHP1/KDSA"/>
</dbReference>
<dbReference type="FunFam" id="3.20.20.70:FF:000005">
    <property type="entry name" value="Phospho-2-dehydro-3-deoxyheptonate aldolase"/>
    <property type="match status" value="1"/>
</dbReference>
<feature type="region of interest" description="Disordered" evidence="12">
    <location>
        <begin position="64"/>
        <end position="108"/>
    </location>
</feature>
<feature type="compositionally biased region" description="Acidic residues" evidence="12">
    <location>
        <begin position="68"/>
        <end position="82"/>
    </location>
</feature>
<dbReference type="NCBIfam" id="TIGR00034">
    <property type="entry name" value="aroFGH"/>
    <property type="match status" value="1"/>
</dbReference>
<organism evidence="14 15">
    <name type="scientific">Puccinia striiformis</name>
    <dbReference type="NCBI Taxonomy" id="27350"/>
    <lineage>
        <taxon>Eukaryota</taxon>
        <taxon>Fungi</taxon>
        <taxon>Dikarya</taxon>
        <taxon>Basidiomycota</taxon>
        <taxon>Pucciniomycotina</taxon>
        <taxon>Pucciniomycetes</taxon>
        <taxon>Pucciniales</taxon>
        <taxon>Pucciniaceae</taxon>
        <taxon>Puccinia</taxon>
    </lineage>
</organism>
<comment type="function">
    <text evidence="1">Stereospecific condensation of phosphoenolpyruvate (PEP) and D-erythrose-4-phosphate (E4P) giving rise to 3-deoxy-D-arabino-heptulosonate-7-phosphate (DAHP).</text>
</comment>
<keyword evidence="5" id="KW-0028">Amino-acid biosynthesis</keyword>
<dbReference type="EC" id="2.5.1.54" evidence="4"/>
<reference evidence="14" key="1">
    <citation type="submission" date="2017-12" db="EMBL/GenBank/DDBJ databases">
        <title>Gene loss provides genomic basis for host adaptation in cereal stripe rust fungi.</title>
        <authorList>
            <person name="Xia C."/>
        </authorList>
    </citation>
    <scope>NUCLEOTIDE SEQUENCE [LARGE SCALE GENOMIC DNA]</scope>
    <source>
        <strain evidence="14">93-210</strain>
    </source>
</reference>
<evidence type="ECO:0000313" key="15">
    <source>
        <dbReference type="Proteomes" id="UP000239156"/>
    </source>
</evidence>
<dbReference type="VEuPathDB" id="FungiDB:PSHT_02674"/>
<feature type="non-terminal residue" evidence="14">
    <location>
        <position position="1"/>
    </location>
</feature>